<proteinExistence type="predicted"/>
<accession>A0A1H9YKX0</accession>
<protein>
    <submittedName>
        <fullName evidence="1">2'-5' RNA ligase</fullName>
    </submittedName>
</protein>
<keyword evidence="1" id="KW-0436">Ligase</keyword>
<dbReference type="EMBL" id="FOHI01000001">
    <property type="protein sequence ID" value="SES69246.1"/>
    <property type="molecule type" value="Genomic_DNA"/>
</dbReference>
<dbReference type="GO" id="GO:0016874">
    <property type="term" value="F:ligase activity"/>
    <property type="evidence" value="ECO:0007669"/>
    <property type="project" value="UniProtKB-KW"/>
</dbReference>
<organism evidence="1 2">
    <name type="scientific">Nitrosospira multiformis</name>
    <dbReference type="NCBI Taxonomy" id="1231"/>
    <lineage>
        <taxon>Bacteria</taxon>
        <taxon>Pseudomonadati</taxon>
        <taxon>Pseudomonadota</taxon>
        <taxon>Betaproteobacteria</taxon>
        <taxon>Nitrosomonadales</taxon>
        <taxon>Nitrosomonadaceae</taxon>
        <taxon>Nitrosospira</taxon>
    </lineage>
</organism>
<reference evidence="1 2" key="1">
    <citation type="submission" date="2016-10" db="EMBL/GenBank/DDBJ databases">
        <authorList>
            <person name="de Groot N.N."/>
        </authorList>
    </citation>
    <scope>NUCLEOTIDE SEQUENCE [LARGE SCALE GENOMIC DNA]</scope>
    <source>
        <strain evidence="1 2">Nl7</strain>
    </source>
</reference>
<name>A0A1H9YKX0_9PROT</name>
<gene>
    <name evidence="1" type="ORF">SAMN05216412_101259</name>
</gene>
<evidence type="ECO:0000313" key="1">
    <source>
        <dbReference type="EMBL" id="SES69246.1"/>
    </source>
</evidence>
<dbReference type="Proteomes" id="UP000183339">
    <property type="component" value="Unassembled WGS sequence"/>
</dbReference>
<dbReference type="Gene3D" id="3.90.1140.10">
    <property type="entry name" value="Cyclic phosphodiesterase"/>
    <property type="match status" value="1"/>
</dbReference>
<sequence>MVWRAREWVLVKSDQTSDGPVYTPIGRWFLKG</sequence>
<dbReference type="AlphaFoldDB" id="A0A1H9YKX0"/>
<evidence type="ECO:0000313" key="2">
    <source>
        <dbReference type="Proteomes" id="UP000183339"/>
    </source>
</evidence>